<name>A0A8D2Q3A5_VARKO</name>
<dbReference type="Ensembl" id="ENSVKKT00000016463.1">
    <property type="protein sequence ID" value="ENSVKKP00000016083.1"/>
    <property type="gene ID" value="ENSVKKG00000010959.1"/>
</dbReference>
<proteinExistence type="predicted"/>
<dbReference type="Proteomes" id="UP000694545">
    <property type="component" value="Unplaced"/>
</dbReference>
<evidence type="ECO:0000313" key="2">
    <source>
        <dbReference type="Proteomes" id="UP000694545"/>
    </source>
</evidence>
<organism evidence="1 2">
    <name type="scientific">Varanus komodoensis</name>
    <name type="common">Komodo dragon</name>
    <dbReference type="NCBI Taxonomy" id="61221"/>
    <lineage>
        <taxon>Eukaryota</taxon>
        <taxon>Metazoa</taxon>
        <taxon>Chordata</taxon>
        <taxon>Craniata</taxon>
        <taxon>Vertebrata</taxon>
        <taxon>Euteleostomi</taxon>
        <taxon>Lepidosauria</taxon>
        <taxon>Squamata</taxon>
        <taxon>Bifurcata</taxon>
        <taxon>Unidentata</taxon>
        <taxon>Episquamata</taxon>
        <taxon>Toxicofera</taxon>
        <taxon>Anguimorpha</taxon>
        <taxon>Paleoanguimorpha</taxon>
        <taxon>Varanoidea</taxon>
        <taxon>Varanidae</taxon>
        <taxon>Varanus</taxon>
    </lineage>
</organism>
<evidence type="ECO:0000313" key="1">
    <source>
        <dbReference type="Ensembl" id="ENSVKKP00000016083.1"/>
    </source>
</evidence>
<protein>
    <submittedName>
        <fullName evidence="1">Uncharacterized protein</fullName>
    </submittedName>
</protein>
<accession>A0A8D2Q3A5</accession>
<keyword evidence="2" id="KW-1185">Reference proteome</keyword>
<dbReference type="AlphaFoldDB" id="A0A8D2Q3A5"/>
<sequence length="53" mass="6190">QVMGFISTFTFPEKQQEKLQRKPSGKCLQKSRVANYFGVWQFRNKFALMGLSC</sequence>
<reference evidence="1" key="2">
    <citation type="submission" date="2025-09" db="UniProtKB">
        <authorList>
            <consortium name="Ensembl"/>
        </authorList>
    </citation>
    <scope>IDENTIFICATION</scope>
</reference>
<reference evidence="1" key="1">
    <citation type="submission" date="2025-08" db="UniProtKB">
        <authorList>
            <consortium name="Ensembl"/>
        </authorList>
    </citation>
    <scope>IDENTIFICATION</scope>
</reference>